<dbReference type="HAMAP" id="MF_01043">
    <property type="entry name" value="PlsY"/>
    <property type="match status" value="1"/>
</dbReference>
<feature type="transmembrane region" description="Helical" evidence="10">
    <location>
        <begin position="147"/>
        <end position="166"/>
    </location>
</feature>
<comment type="caution">
    <text evidence="11">The sequence shown here is derived from an EMBL/GenBank/DDBJ whole genome shotgun (WGS) entry which is preliminary data.</text>
</comment>
<keyword evidence="7 10" id="KW-0472">Membrane</keyword>
<evidence type="ECO:0000256" key="9">
    <source>
        <dbReference type="ARBA" id="ARBA00023264"/>
    </source>
</evidence>
<reference evidence="11 12" key="1">
    <citation type="submission" date="2011-10" db="EMBL/GenBank/DDBJ databases">
        <title>The Genome Sequence of Lachnospiraceae bacterium ACC2.</title>
        <authorList>
            <consortium name="The Broad Institute Genome Sequencing Platform"/>
            <person name="Earl A."/>
            <person name="Ward D."/>
            <person name="Feldgarden M."/>
            <person name="Gevers D."/>
            <person name="Sizova M."/>
            <person name="Hazen A."/>
            <person name="Epstein S."/>
            <person name="Young S.K."/>
            <person name="Zeng Q."/>
            <person name="Gargeya S."/>
            <person name="Fitzgerald M."/>
            <person name="Haas B."/>
            <person name="Abouelleil A."/>
            <person name="Alvarado L."/>
            <person name="Arachchi H.M."/>
            <person name="Berlin A."/>
            <person name="Brown A."/>
            <person name="Chapman S.B."/>
            <person name="Chen Z."/>
            <person name="Dunbar C."/>
            <person name="Freedman E."/>
            <person name="Gearin G."/>
            <person name="Goldberg J."/>
            <person name="Griggs A."/>
            <person name="Gujja S."/>
            <person name="Heiman D."/>
            <person name="Howarth C."/>
            <person name="Larson L."/>
            <person name="Lui A."/>
            <person name="MacDonald P.J.P."/>
            <person name="Montmayeur A."/>
            <person name="Murphy C."/>
            <person name="Neiman D."/>
            <person name="Pearson M."/>
            <person name="Priest M."/>
            <person name="Roberts A."/>
            <person name="Saif S."/>
            <person name="Shea T."/>
            <person name="Shenoy N."/>
            <person name="Sisk P."/>
            <person name="Stolte C."/>
            <person name="Sykes S."/>
            <person name="Wortman J."/>
            <person name="Nusbaum C."/>
            <person name="Birren B."/>
        </authorList>
    </citation>
    <scope>NUCLEOTIDE SEQUENCE [LARGE SCALE GENOMIC DNA]</scope>
    <source>
        <strain evidence="11 12">ACC2</strain>
    </source>
</reference>
<evidence type="ECO:0000256" key="1">
    <source>
        <dbReference type="ARBA" id="ARBA00022475"/>
    </source>
</evidence>
<keyword evidence="11" id="KW-0012">Acyltransferase</keyword>
<comment type="subcellular location">
    <subcellularLocation>
        <location evidence="10">Cell membrane</location>
        <topology evidence="10">Multi-pass membrane protein</topology>
    </subcellularLocation>
</comment>
<keyword evidence="9 10" id="KW-1208">Phospholipid metabolism</keyword>
<keyword evidence="8 10" id="KW-0594">Phospholipid biosynthesis</keyword>
<evidence type="ECO:0000256" key="5">
    <source>
        <dbReference type="ARBA" id="ARBA00022989"/>
    </source>
</evidence>
<evidence type="ECO:0000313" key="11">
    <source>
        <dbReference type="EMBL" id="EHO18639.1"/>
    </source>
</evidence>
<dbReference type="GO" id="GO:0043772">
    <property type="term" value="F:acyl-phosphate glycerol-3-phosphate acyltransferase activity"/>
    <property type="evidence" value="ECO:0007669"/>
    <property type="project" value="UniProtKB-UniRule"/>
</dbReference>
<feature type="transmembrane region" description="Helical" evidence="10">
    <location>
        <begin position="172"/>
        <end position="189"/>
    </location>
</feature>
<evidence type="ECO:0000256" key="10">
    <source>
        <dbReference type="HAMAP-Rule" id="MF_01043"/>
    </source>
</evidence>
<keyword evidence="2 10" id="KW-0444">Lipid biosynthesis</keyword>
<feature type="transmembrane region" description="Helical" evidence="10">
    <location>
        <begin position="82"/>
        <end position="102"/>
    </location>
</feature>
<comment type="similarity">
    <text evidence="10">Belongs to the PlsY family.</text>
</comment>
<proteinExistence type="inferred from homology"/>
<dbReference type="EC" id="2.3.1.275" evidence="10"/>
<dbReference type="PANTHER" id="PTHR30309">
    <property type="entry name" value="INNER MEMBRANE PROTEIN YGIH"/>
    <property type="match status" value="1"/>
</dbReference>
<evidence type="ECO:0000256" key="8">
    <source>
        <dbReference type="ARBA" id="ARBA00023209"/>
    </source>
</evidence>
<accession>A0AA36Y757</accession>
<dbReference type="InterPro" id="IPR003811">
    <property type="entry name" value="G3P_acylTferase_PlsY"/>
</dbReference>
<comment type="function">
    <text evidence="10">Catalyzes the transfer of an acyl group from acyl-phosphate (acyl-PO(4)) to glycerol-3-phosphate (G3P) to form lysophosphatidic acid (LPA). This enzyme utilizes acyl-phosphate as fatty acyl donor, but not acyl-CoA or acyl-ACP.</text>
</comment>
<dbReference type="PANTHER" id="PTHR30309:SF0">
    <property type="entry name" value="GLYCEROL-3-PHOSPHATE ACYLTRANSFERASE-RELATED"/>
    <property type="match status" value="1"/>
</dbReference>
<keyword evidence="3 10" id="KW-0808">Transferase</keyword>
<keyword evidence="4 10" id="KW-0812">Transmembrane</keyword>
<dbReference type="GO" id="GO:0005886">
    <property type="term" value="C:plasma membrane"/>
    <property type="evidence" value="ECO:0007669"/>
    <property type="project" value="UniProtKB-SubCell"/>
</dbReference>
<comment type="subunit">
    <text evidence="10">Probably interacts with PlsX.</text>
</comment>
<dbReference type="EMBL" id="AGEL01000002">
    <property type="protein sequence ID" value="EHO18639.1"/>
    <property type="molecule type" value="Genomic_DNA"/>
</dbReference>
<gene>
    <name evidence="10" type="primary">plsY</name>
    <name evidence="11" type="ORF">HMPREF9623_00107</name>
</gene>
<evidence type="ECO:0000256" key="2">
    <source>
        <dbReference type="ARBA" id="ARBA00022516"/>
    </source>
</evidence>
<evidence type="ECO:0000256" key="7">
    <source>
        <dbReference type="ARBA" id="ARBA00023136"/>
    </source>
</evidence>
<keyword evidence="12" id="KW-1185">Reference proteome</keyword>
<dbReference type="NCBIfam" id="TIGR00023">
    <property type="entry name" value="glycerol-3-phosphate 1-O-acyltransferase PlsY"/>
    <property type="match status" value="1"/>
</dbReference>
<dbReference type="SMART" id="SM01207">
    <property type="entry name" value="G3P_acyltransf"/>
    <property type="match status" value="1"/>
</dbReference>
<evidence type="ECO:0000313" key="12">
    <source>
        <dbReference type="Proteomes" id="UP000018466"/>
    </source>
</evidence>
<dbReference type="Proteomes" id="UP000018466">
    <property type="component" value="Unassembled WGS sequence"/>
</dbReference>
<evidence type="ECO:0000256" key="3">
    <source>
        <dbReference type="ARBA" id="ARBA00022679"/>
    </source>
</evidence>
<feature type="transmembrane region" description="Helical" evidence="10">
    <location>
        <begin position="51"/>
        <end position="70"/>
    </location>
</feature>
<keyword evidence="6 10" id="KW-0443">Lipid metabolism</keyword>
<dbReference type="AlphaFoldDB" id="A0AA36Y757"/>
<name>A0AA36Y757_9FIRM</name>
<sequence length="217" mass="24154">MERLLWLLIGYLCGSFQSGYFLGRAKGLDVRNYGSHSTGATNSLRVMGTGAGILVLLLDAAKAIIPCVLARHFFRGQAELQLLMVLWTATGVMLGHDYPFYLGFRGGKGVASTVGVLLALDWRLALAWCLLFIVTCYLFHYVSLSSILSMLLLLVLALVFFFRHALPVGAAFQTEFLLLALFNPLLSIFRHRANIGRLLRGEESRLHLFTRGMEVKK</sequence>
<feature type="transmembrane region" description="Helical" evidence="10">
    <location>
        <begin position="122"/>
        <end position="140"/>
    </location>
</feature>
<protein>
    <recommendedName>
        <fullName evidence="10">Glycerol-3-phosphate acyltransferase</fullName>
    </recommendedName>
    <alternativeName>
        <fullName evidence="10">Acyl-PO4 G3P acyltransferase</fullName>
    </alternativeName>
    <alternativeName>
        <fullName evidence="10">Acyl-phosphate--glycerol-3-phosphate acyltransferase</fullName>
    </alternativeName>
    <alternativeName>
        <fullName evidence="10">G3P acyltransferase</fullName>
        <shortName evidence="10">GPAT</shortName>
        <ecNumber evidence="10">2.3.1.275</ecNumber>
    </alternativeName>
    <alternativeName>
        <fullName evidence="10">Lysophosphatidic acid synthase</fullName>
        <shortName evidence="10">LPA synthase</shortName>
    </alternativeName>
</protein>
<dbReference type="GO" id="GO:0008654">
    <property type="term" value="P:phospholipid biosynthetic process"/>
    <property type="evidence" value="ECO:0007669"/>
    <property type="project" value="UniProtKB-UniRule"/>
</dbReference>
<organism evidence="11 12">
    <name type="scientific">Stomatobaculum longum</name>
    <dbReference type="NCBI Taxonomy" id="796942"/>
    <lineage>
        <taxon>Bacteria</taxon>
        <taxon>Bacillati</taxon>
        <taxon>Bacillota</taxon>
        <taxon>Clostridia</taxon>
        <taxon>Lachnospirales</taxon>
        <taxon>Lachnospiraceae</taxon>
        <taxon>Stomatobaculum</taxon>
    </lineage>
</organism>
<keyword evidence="1 10" id="KW-1003">Cell membrane</keyword>
<dbReference type="Pfam" id="PF02660">
    <property type="entry name" value="G3P_acyltransf"/>
    <property type="match status" value="1"/>
</dbReference>
<dbReference type="RefSeq" id="WP_009531942.1">
    <property type="nucleotide sequence ID" value="NZ_CAJPPX010000048.1"/>
</dbReference>
<dbReference type="GeneID" id="86939905"/>
<evidence type="ECO:0000256" key="4">
    <source>
        <dbReference type="ARBA" id="ARBA00022692"/>
    </source>
</evidence>
<comment type="pathway">
    <text evidence="10">Lipid metabolism; phospholipid metabolism.</text>
</comment>
<evidence type="ECO:0000256" key="6">
    <source>
        <dbReference type="ARBA" id="ARBA00023098"/>
    </source>
</evidence>
<keyword evidence="5 10" id="KW-1133">Transmembrane helix</keyword>
<comment type="catalytic activity">
    <reaction evidence="10">
        <text>an acyl phosphate + sn-glycerol 3-phosphate = a 1-acyl-sn-glycero-3-phosphate + phosphate</text>
        <dbReference type="Rhea" id="RHEA:34075"/>
        <dbReference type="ChEBI" id="CHEBI:43474"/>
        <dbReference type="ChEBI" id="CHEBI:57597"/>
        <dbReference type="ChEBI" id="CHEBI:57970"/>
        <dbReference type="ChEBI" id="CHEBI:59918"/>
        <dbReference type="EC" id="2.3.1.275"/>
    </reaction>
</comment>